<dbReference type="AlphaFoldDB" id="A0AAV5SFT1"/>
<accession>A0AAV5SFT1</accession>
<proteinExistence type="predicted"/>
<feature type="non-terminal residue" evidence="1">
    <location>
        <position position="156"/>
    </location>
</feature>
<feature type="non-terminal residue" evidence="1">
    <location>
        <position position="1"/>
    </location>
</feature>
<evidence type="ECO:0000313" key="2">
    <source>
        <dbReference type="Proteomes" id="UP001432027"/>
    </source>
</evidence>
<name>A0AAV5SFT1_9BILA</name>
<sequence length="156" mass="17505">KCSQLYWRRSYALPSLRCFSASCMILSTWKGFIRTSIELSRRTSRPAATSATLSYRICAKTPPIPSPGPNTIRSPCWSSGMSLFTLSHGVTRSLELCNITALLCVLSKIPKFQSCETSILDRLESVISFRTIFDLCWPQSRLRIRIRGSGITSIFS</sequence>
<organism evidence="1 2">
    <name type="scientific">Pristionchus entomophagus</name>
    <dbReference type="NCBI Taxonomy" id="358040"/>
    <lineage>
        <taxon>Eukaryota</taxon>
        <taxon>Metazoa</taxon>
        <taxon>Ecdysozoa</taxon>
        <taxon>Nematoda</taxon>
        <taxon>Chromadorea</taxon>
        <taxon>Rhabditida</taxon>
        <taxon>Rhabditina</taxon>
        <taxon>Diplogasteromorpha</taxon>
        <taxon>Diplogasteroidea</taxon>
        <taxon>Neodiplogasteridae</taxon>
        <taxon>Pristionchus</taxon>
    </lineage>
</organism>
<gene>
    <name evidence="1" type="ORF">PENTCL1PPCAC_721</name>
</gene>
<evidence type="ECO:0008006" key="3">
    <source>
        <dbReference type="Google" id="ProtNLM"/>
    </source>
</evidence>
<dbReference type="Proteomes" id="UP001432027">
    <property type="component" value="Unassembled WGS sequence"/>
</dbReference>
<evidence type="ECO:0000313" key="1">
    <source>
        <dbReference type="EMBL" id="GMS78546.1"/>
    </source>
</evidence>
<keyword evidence="2" id="KW-1185">Reference proteome</keyword>
<protein>
    <recommendedName>
        <fullName evidence="3">Ribosomal protein</fullName>
    </recommendedName>
</protein>
<comment type="caution">
    <text evidence="1">The sequence shown here is derived from an EMBL/GenBank/DDBJ whole genome shotgun (WGS) entry which is preliminary data.</text>
</comment>
<reference evidence="1" key="1">
    <citation type="submission" date="2023-10" db="EMBL/GenBank/DDBJ databases">
        <title>Genome assembly of Pristionchus species.</title>
        <authorList>
            <person name="Yoshida K."/>
            <person name="Sommer R.J."/>
        </authorList>
    </citation>
    <scope>NUCLEOTIDE SEQUENCE</scope>
    <source>
        <strain evidence="1">RS0144</strain>
    </source>
</reference>
<dbReference type="EMBL" id="BTSX01000001">
    <property type="protein sequence ID" value="GMS78546.1"/>
    <property type="molecule type" value="Genomic_DNA"/>
</dbReference>